<dbReference type="GO" id="GO:0005524">
    <property type="term" value="F:ATP binding"/>
    <property type="evidence" value="ECO:0007669"/>
    <property type="project" value="UniProtKB-KW"/>
</dbReference>
<evidence type="ECO:0000256" key="4">
    <source>
        <dbReference type="ARBA" id="ARBA00022840"/>
    </source>
</evidence>
<name>T1D900_9ZZZZ</name>
<feature type="non-terminal residue" evidence="8">
    <location>
        <position position="1"/>
    </location>
</feature>
<accession>T1D900</accession>
<dbReference type="InterPro" id="IPR014729">
    <property type="entry name" value="Rossmann-like_a/b/a_fold"/>
</dbReference>
<evidence type="ECO:0000256" key="1">
    <source>
        <dbReference type="ARBA" id="ARBA00005594"/>
    </source>
</evidence>
<dbReference type="Gene3D" id="3.40.50.620">
    <property type="entry name" value="HUPs"/>
    <property type="match status" value="1"/>
</dbReference>
<feature type="non-terminal residue" evidence="8">
    <location>
        <position position="323"/>
    </location>
</feature>
<dbReference type="Gene3D" id="3.90.740.10">
    <property type="entry name" value="Valyl/Leucyl/Isoleucyl-tRNA synthetase, editing domain"/>
    <property type="match status" value="1"/>
</dbReference>
<evidence type="ECO:0000256" key="2">
    <source>
        <dbReference type="ARBA" id="ARBA00022598"/>
    </source>
</evidence>
<keyword evidence="5" id="KW-0648">Protein biosynthesis</keyword>
<evidence type="ECO:0000256" key="6">
    <source>
        <dbReference type="ARBA" id="ARBA00023146"/>
    </source>
</evidence>
<evidence type="ECO:0000259" key="7">
    <source>
        <dbReference type="Pfam" id="PF09334"/>
    </source>
</evidence>
<dbReference type="GO" id="GO:0004823">
    <property type="term" value="F:leucine-tRNA ligase activity"/>
    <property type="evidence" value="ECO:0007669"/>
    <property type="project" value="InterPro"/>
</dbReference>
<keyword evidence="2" id="KW-0436">Ligase</keyword>
<gene>
    <name evidence="8" type="ORF">B1B_00585</name>
</gene>
<keyword evidence="3" id="KW-0547">Nucleotide-binding</keyword>
<comment type="caution">
    <text evidence="8">The sequence shown here is derived from an EMBL/GenBank/DDBJ whole genome shotgun (WGS) entry which is preliminary data.</text>
</comment>
<sequence>EARSYVREQLISLSLGFILYETSRKAETRSGSEVVVAVIKDQWFIDYSRQDWKEESHALVDRMTFYPEYLKRIFHDAIDWLRQRPCARKRGLGTKLPMDSGWVIESLSDSTIYPAVYTNSPQLRDIFNAFGSLNFDLVDSIFSDSAYVVEAGLQNTVLEAKRQWNYWYGVDLRLTTSPHISNHLSFYIMNHAALFSGHKLPVSISISGTVTSRGAKIGKSKGNVVSLLNVVQRYSADIYRLFVAVGADIVTDLDWNEDDVGTNSRKIDQFMQVLDSFSPDDGKLTYIEEWFVSSFFSRLRSFISEMDQYGIRQAYISIFHEVL</sequence>
<evidence type="ECO:0000256" key="3">
    <source>
        <dbReference type="ARBA" id="ARBA00022741"/>
    </source>
</evidence>
<evidence type="ECO:0000313" key="8">
    <source>
        <dbReference type="EMBL" id="EQD78685.1"/>
    </source>
</evidence>
<dbReference type="InterPro" id="IPR015413">
    <property type="entry name" value="Methionyl/Leucyl_tRNA_Synth"/>
</dbReference>
<dbReference type="EMBL" id="AUZY01000448">
    <property type="protein sequence ID" value="EQD78685.1"/>
    <property type="molecule type" value="Genomic_DNA"/>
</dbReference>
<proteinExistence type="inferred from homology"/>
<dbReference type="SUPFAM" id="SSF52374">
    <property type="entry name" value="Nucleotidylyl transferase"/>
    <property type="match status" value="1"/>
</dbReference>
<keyword evidence="6 8" id="KW-0030">Aminoacyl-tRNA synthetase</keyword>
<reference evidence="8" key="1">
    <citation type="submission" date="2013-08" db="EMBL/GenBank/DDBJ databases">
        <authorList>
            <person name="Mendez C."/>
            <person name="Richter M."/>
            <person name="Ferrer M."/>
            <person name="Sanchez J."/>
        </authorList>
    </citation>
    <scope>NUCLEOTIDE SEQUENCE</scope>
</reference>
<dbReference type="InterPro" id="IPR009008">
    <property type="entry name" value="Val/Leu/Ile-tRNA-synth_edit"/>
</dbReference>
<dbReference type="GO" id="GO:0006429">
    <property type="term" value="P:leucyl-tRNA aminoacylation"/>
    <property type="evidence" value="ECO:0007669"/>
    <property type="project" value="InterPro"/>
</dbReference>
<dbReference type="AlphaFoldDB" id="T1D900"/>
<dbReference type="GO" id="GO:0002161">
    <property type="term" value="F:aminoacyl-tRNA deacylase activity"/>
    <property type="evidence" value="ECO:0007669"/>
    <property type="project" value="InterPro"/>
</dbReference>
<organism evidence="8">
    <name type="scientific">mine drainage metagenome</name>
    <dbReference type="NCBI Taxonomy" id="410659"/>
    <lineage>
        <taxon>unclassified sequences</taxon>
        <taxon>metagenomes</taxon>
        <taxon>ecological metagenomes</taxon>
    </lineage>
</organism>
<reference evidence="8" key="2">
    <citation type="journal article" date="2014" name="ISME J.">
        <title>Microbial stratification in low pH oxic and suboxic macroscopic growths along an acid mine drainage.</title>
        <authorList>
            <person name="Mendez-Garcia C."/>
            <person name="Mesa V."/>
            <person name="Sprenger R.R."/>
            <person name="Richter M."/>
            <person name="Diez M.S."/>
            <person name="Solano J."/>
            <person name="Bargiela R."/>
            <person name="Golyshina O.V."/>
            <person name="Manteca A."/>
            <person name="Ramos J.L."/>
            <person name="Gallego J.R."/>
            <person name="Llorente I."/>
            <person name="Martins Dos Santos V.A."/>
            <person name="Jensen O.N."/>
            <person name="Pelaez A.I."/>
            <person name="Sanchez J."/>
            <person name="Ferrer M."/>
        </authorList>
    </citation>
    <scope>NUCLEOTIDE SEQUENCE</scope>
</reference>
<comment type="similarity">
    <text evidence="1">Belongs to the class-I aminoacyl-tRNA synthetase family.</text>
</comment>
<evidence type="ECO:0000256" key="5">
    <source>
        <dbReference type="ARBA" id="ARBA00022917"/>
    </source>
</evidence>
<dbReference type="PANTHER" id="PTHR45794">
    <property type="entry name" value="LEUCYL-TRNA SYNTHETASE"/>
    <property type="match status" value="1"/>
</dbReference>
<feature type="domain" description="Methionyl/Leucyl tRNA synthetase" evidence="7">
    <location>
        <begin position="161"/>
        <end position="260"/>
    </location>
</feature>
<keyword evidence="4" id="KW-0067">ATP-binding</keyword>
<protein>
    <submittedName>
        <fullName evidence="8">Leucyl-tRNA synthetase</fullName>
    </submittedName>
</protein>
<dbReference type="InterPro" id="IPR004493">
    <property type="entry name" value="Leu-tRNA-synth_Ia_arc/euk"/>
</dbReference>
<dbReference type="PANTHER" id="PTHR45794:SF1">
    <property type="entry name" value="LEUCINE--TRNA LIGASE, CYTOPLASMIC"/>
    <property type="match status" value="1"/>
</dbReference>
<dbReference type="Pfam" id="PF09334">
    <property type="entry name" value="tRNA-synt_1g"/>
    <property type="match status" value="1"/>
</dbReference>